<dbReference type="AlphaFoldDB" id="A0A9P8W7E5"/>
<protein>
    <recommendedName>
        <fullName evidence="3">ABM domain-containing protein</fullName>
    </recommendedName>
</protein>
<evidence type="ECO:0000313" key="2">
    <source>
        <dbReference type="Proteomes" id="UP000777438"/>
    </source>
</evidence>
<comment type="caution">
    <text evidence="1">The sequence shown here is derived from an EMBL/GenBank/DDBJ whole genome shotgun (WGS) entry which is preliminary data.</text>
</comment>
<accession>A0A9P8W7E5</accession>
<dbReference type="Proteomes" id="UP000777438">
    <property type="component" value="Unassembled WGS sequence"/>
</dbReference>
<evidence type="ECO:0000313" key="1">
    <source>
        <dbReference type="EMBL" id="KAH6893014.1"/>
    </source>
</evidence>
<name>A0A9P8W7E5_9HYPO</name>
<organism evidence="1 2">
    <name type="scientific">Thelonectria olida</name>
    <dbReference type="NCBI Taxonomy" id="1576542"/>
    <lineage>
        <taxon>Eukaryota</taxon>
        <taxon>Fungi</taxon>
        <taxon>Dikarya</taxon>
        <taxon>Ascomycota</taxon>
        <taxon>Pezizomycotina</taxon>
        <taxon>Sordariomycetes</taxon>
        <taxon>Hypocreomycetidae</taxon>
        <taxon>Hypocreales</taxon>
        <taxon>Nectriaceae</taxon>
        <taxon>Thelonectria</taxon>
    </lineage>
</organism>
<evidence type="ECO:0008006" key="3">
    <source>
        <dbReference type="Google" id="ProtNLM"/>
    </source>
</evidence>
<dbReference type="Gene3D" id="3.30.70.100">
    <property type="match status" value="1"/>
</dbReference>
<keyword evidence="2" id="KW-1185">Reference proteome</keyword>
<dbReference type="OrthoDB" id="3830579at2759"/>
<gene>
    <name evidence="1" type="ORF">B0T10DRAFT_591874</name>
</gene>
<dbReference type="EMBL" id="JAGPYM010000006">
    <property type="protein sequence ID" value="KAH6893014.1"/>
    <property type="molecule type" value="Genomic_DNA"/>
</dbReference>
<proteinExistence type="predicted"/>
<sequence>MVITEVGCMGVKPGLNIMDQAILEGEILTQAWKTVTTKPGGPYRVYWGLEKVDPSKVWAFFDWGSVEQHDKFAKEHGAAATQDIPKICTHGEFTKHIGMVPSSDVLRSPVTEVVLVYFPADCSQTEKDKASAQLQHLLAKNFSHCPDITKLAHGWGLENDFPVRGKGKNGQVGSVLLGFIGWSSSVAQTRFHETSTYKETVTLMQDMNGVVSFDILSMSCDHLERHTEQ</sequence>
<reference evidence="1 2" key="1">
    <citation type="journal article" date="2021" name="Nat. Commun.">
        <title>Genetic determinants of endophytism in the Arabidopsis root mycobiome.</title>
        <authorList>
            <person name="Mesny F."/>
            <person name="Miyauchi S."/>
            <person name="Thiergart T."/>
            <person name="Pickel B."/>
            <person name="Atanasova L."/>
            <person name="Karlsson M."/>
            <person name="Huettel B."/>
            <person name="Barry K.W."/>
            <person name="Haridas S."/>
            <person name="Chen C."/>
            <person name="Bauer D."/>
            <person name="Andreopoulos W."/>
            <person name="Pangilinan J."/>
            <person name="LaButti K."/>
            <person name="Riley R."/>
            <person name="Lipzen A."/>
            <person name="Clum A."/>
            <person name="Drula E."/>
            <person name="Henrissat B."/>
            <person name="Kohler A."/>
            <person name="Grigoriev I.V."/>
            <person name="Martin F.M."/>
            <person name="Hacquard S."/>
        </authorList>
    </citation>
    <scope>NUCLEOTIDE SEQUENCE [LARGE SCALE GENOMIC DNA]</scope>
    <source>
        <strain evidence="1 2">MPI-CAGE-CH-0241</strain>
    </source>
</reference>